<evidence type="ECO:0000259" key="3">
    <source>
        <dbReference type="Pfam" id="PF01478"/>
    </source>
</evidence>
<dbReference type="InterPro" id="IPR050882">
    <property type="entry name" value="Prepilin_peptidase/N-MTase"/>
</dbReference>
<keyword evidence="2" id="KW-0812">Transmembrane</keyword>
<dbReference type="RefSeq" id="WP_015522556.1">
    <property type="nucleotide sequence ID" value="NZ_CABIYH010000004.1"/>
</dbReference>
<dbReference type="PANTHER" id="PTHR30487">
    <property type="entry name" value="TYPE 4 PREPILIN-LIKE PROTEINS LEADER PEPTIDE-PROCESSING ENZYME"/>
    <property type="match status" value="1"/>
</dbReference>
<keyword evidence="4" id="KW-0645">Protease</keyword>
<dbReference type="GO" id="GO:0005886">
    <property type="term" value="C:plasma membrane"/>
    <property type="evidence" value="ECO:0007669"/>
    <property type="project" value="TreeGrafter"/>
</dbReference>
<evidence type="ECO:0000313" key="5">
    <source>
        <dbReference type="Proteomes" id="UP000095350"/>
    </source>
</evidence>
<reference evidence="4 5" key="1">
    <citation type="submission" date="2015-09" db="EMBL/GenBank/DDBJ databases">
        <authorList>
            <consortium name="Pathogen Informatics"/>
        </authorList>
    </citation>
    <scope>NUCLEOTIDE SEQUENCE [LARGE SCALE GENOMIC DNA]</scope>
    <source>
        <strain evidence="4 5">2789STDY5834960</strain>
    </source>
</reference>
<evidence type="ECO:0000256" key="1">
    <source>
        <dbReference type="ARBA" id="ARBA00005801"/>
    </source>
</evidence>
<evidence type="ECO:0000256" key="2">
    <source>
        <dbReference type="SAM" id="Phobius"/>
    </source>
</evidence>
<keyword evidence="2" id="KW-0472">Membrane</keyword>
<dbReference type="GO" id="GO:0006465">
    <property type="term" value="P:signal peptide processing"/>
    <property type="evidence" value="ECO:0007669"/>
    <property type="project" value="TreeGrafter"/>
</dbReference>
<comment type="similarity">
    <text evidence="1">Belongs to the peptidase A24 family.</text>
</comment>
<dbReference type="Proteomes" id="UP000095350">
    <property type="component" value="Unassembled WGS sequence"/>
</dbReference>
<dbReference type="PaxDb" id="166486-ERS852572_00594"/>
<dbReference type="EMBL" id="CYXZ01000004">
    <property type="protein sequence ID" value="CUM81395.1"/>
    <property type="molecule type" value="Genomic_DNA"/>
</dbReference>
<evidence type="ECO:0000313" key="4">
    <source>
        <dbReference type="EMBL" id="CUM81395.1"/>
    </source>
</evidence>
<keyword evidence="4" id="KW-0378">Hydrolase</keyword>
<dbReference type="GO" id="GO:0004190">
    <property type="term" value="F:aspartic-type endopeptidase activity"/>
    <property type="evidence" value="ECO:0007669"/>
    <property type="project" value="InterPro"/>
</dbReference>
<organism evidence="4 5">
    <name type="scientific">Roseburia intestinalis</name>
    <dbReference type="NCBI Taxonomy" id="166486"/>
    <lineage>
        <taxon>Bacteria</taxon>
        <taxon>Bacillati</taxon>
        <taxon>Bacillota</taxon>
        <taxon>Clostridia</taxon>
        <taxon>Lachnospirales</taxon>
        <taxon>Lachnospiraceae</taxon>
        <taxon>Roseburia</taxon>
    </lineage>
</organism>
<dbReference type="STRING" id="166486.ERS852572_00594"/>
<name>A0A173RUT5_9FIRM</name>
<accession>A0A173RUT5</accession>
<protein>
    <submittedName>
        <fullName evidence="4">Flp pilus assembly protein, protease CpaA</fullName>
    </submittedName>
</protein>
<feature type="transmembrane region" description="Helical" evidence="2">
    <location>
        <begin position="47"/>
        <end position="65"/>
    </location>
</feature>
<dbReference type="InterPro" id="IPR000045">
    <property type="entry name" value="Prepilin_IV_endopep_pep"/>
</dbReference>
<proteinExistence type="inferred from homology"/>
<dbReference type="PANTHER" id="PTHR30487:SF0">
    <property type="entry name" value="PREPILIN LEADER PEPTIDASE_N-METHYLTRANSFERASE-RELATED"/>
    <property type="match status" value="1"/>
</dbReference>
<feature type="transmembrane region" description="Helical" evidence="2">
    <location>
        <begin position="77"/>
        <end position="101"/>
    </location>
</feature>
<dbReference type="Pfam" id="PF01478">
    <property type="entry name" value="Peptidase_A24"/>
    <property type="match status" value="1"/>
</dbReference>
<feature type="domain" description="Prepilin type IV endopeptidase peptidase" evidence="3">
    <location>
        <begin position="6"/>
        <end position="97"/>
    </location>
</feature>
<keyword evidence="2" id="KW-1133">Transmembrane helix</keyword>
<dbReference type="Gene3D" id="1.20.120.1220">
    <property type="match status" value="1"/>
</dbReference>
<dbReference type="AlphaFoldDB" id="A0A173RUT5"/>
<sequence>MIRLAFFFSALFLAAVMDMRTRTIPDWLVVLVALTSMLPPGQPNLLGVFAGLPLLLAGITIGGIGGGDVKLMGVCGLVLGASQALTGLFLALCLLVLWHAAGGMGRKKNRKKQKEEKEQEQAYPLVPFLFAGMLIGIWIGG</sequence>
<gene>
    <name evidence="4" type="ORF">ERS852572_00594</name>
</gene>
<feature type="transmembrane region" description="Helical" evidence="2">
    <location>
        <begin position="121"/>
        <end position="140"/>
    </location>
</feature>